<evidence type="ECO:0000259" key="2">
    <source>
        <dbReference type="Pfam" id="PF13546"/>
    </source>
</evidence>
<gene>
    <name evidence="3" type="ORF">Sviol_47680</name>
</gene>
<feature type="region of interest" description="Disordered" evidence="1">
    <location>
        <begin position="58"/>
        <end position="127"/>
    </location>
</feature>
<dbReference type="EMBL" id="BNDY01000017">
    <property type="protein sequence ID" value="GHI40360.1"/>
    <property type="molecule type" value="Genomic_DNA"/>
</dbReference>
<feature type="domain" description="Transposase IS701-like DDE" evidence="2">
    <location>
        <begin position="4"/>
        <end position="74"/>
    </location>
</feature>
<evidence type="ECO:0000313" key="4">
    <source>
        <dbReference type="Proteomes" id="UP001050808"/>
    </source>
</evidence>
<evidence type="ECO:0000256" key="1">
    <source>
        <dbReference type="SAM" id="MobiDB-lite"/>
    </source>
</evidence>
<feature type="compositionally biased region" description="Basic residues" evidence="1">
    <location>
        <begin position="82"/>
        <end position="96"/>
    </location>
</feature>
<keyword evidence="4" id="KW-1185">Reference proteome</keyword>
<feature type="compositionally biased region" description="Basic residues" evidence="1">
    <location>
        <begin position="116"/>
        <end position="127"/>
    </location>
</feature>
<proteinExistence type="predicted"/>
<accession>A0ABQ3QSW2</accession>
<name>A0ABQ3QSW2_9ACTN</name>
<organism evidence="3 4">
    <name type="scientific">Streptomyces violascens</name>
    <dbReference type="NCBI Taxonomy" id="67381"/>
    <lineage>
        <taxon>Bacteria</taxon>
        <taxon>Bacillati</taxon>
        <taxon>Actinomycetota</taxon>
        <taxon>Actinomycetes</taxon>
        <taxon>Kitasatosporales</taxon>
        <taxon>Streptomycetaceae</taxon>
        <taxon>Streptomyces</taxon>
    </lineage>
</organism>
<dbReference type="InterPro" id="IPR038721">
    <property type="entry name" value="IS701-like_DDE_dom"/>
</dbReference>
<dbReference type="Proteomes" id="UP001050808">
    <property type="component" value="Unassembled WGS sequence"/>
</dbReference>
<protein>
    <recommendedName>
        <fullName evidence="2">Transposase IS701-like DDE domain-containing protein</fullName>
    </recommendedName>
</protein>
<comment type="caution">
    <text evidence="3">The sequence shown here is derived from an EMBL/GenBank/DDBJ whole genome shotgun (WGS) entry which is preliminary data.</text>
</comment>
<evidence type="ECO:0000313" key="3">
    <source>
        <dbReference type="EMBL" id="GHI40360.1"/>
    </source>
</evidence>
<dbReference type="Pfam" id="PF13546">
    <property type="entry name" value="DDE_5"/>
    <property type="match status" value="1"/>
</dbReference>
<sequence length="127" mass="14067">MGRWHFGDSDILIVFGAGYAAPRMAHLLDGLPIEVLGRMCSDRVMRRPTPSLKEYALAYPQGGRPPKHGEEFRFAGDLGRPGRGHGASHRPVRHRPRDGLGPHPAPPDHPLCLDRPHRRTPPSSKAH</sequence>
<reference evidence="3" key="1">
    <citation type="submission" date="2024-05" db="EMBL/GenBank/DDBJ databases">
        <title>Whole genome shotgun sequence of Streptomyces violascens NBRC 12920.</title>
        <authorList>
            <person name="Komaki H."/>
            <person name="Tamura T."/>
        </authorList>
    </citation>
    <scope>NUCLEOTIDE SEQUENCE</scope>
    <source>
        <strain evidence="3">NBRC 12920</strain>
    </source>
</reference>